<dbReference type="InterPro" id="IPR021215">
    <property type="entry name" value="DUF2752"/>
</dbReference>
<name>A0ABY2E1X0_9MICO</name>
<keyword evidence="1" id="KW-0812">Transmembrane</keyword>
<keyword evidence="3" id="KW-1185">Reference proteome</keyword>
<feature type="transmembrane region" description="Helical" evidence="1">
    <location>
        <begin position="106"/>
        <end position="124"/>
    </location>
</feature>
<evidence type="ECO:0000256" key="1">
    <source>
        <dbReference type="SAM" id="Phobius"/>
    </source>
</evidence>
<gene>
    <name evidence="2" type="ORF">EXU48_18140</name>
</gene>
<comment type="caution">
    <text evidence="2">The sequence shown here is derived from an EMBL/GenBank/DDBJ whole genome shotgun (WGS) entry which is preliminary data.</text>
</comment>
<keyword evidence="1" id="KW-1133">Transmembrane helix</keyword>
<sequence length="137" mass="14418">MSVEATAPTRDRRPPVLIGAGVAAATVLLALVDPHDGGYGFCPMLRLTGWFCPFCGGLRTTHALATGDLAGAWAANPVLAIVLPLAALGWLWWLVRVWRSAPARPLPGWVAPVVGAGLLGFTLLRNLPAFAPYLSPL</sequence>
<protein>
    <submittedName>
        <fullName evidence="2">DUF2752 domain-containing protein</fullName>
    </submittedName>
</protein>
<keyword evidence="1" id="KW-0472">Membrane</keyword>
<feature type="transmembrane region" description="Helical" evidence="1">
    <location>
        <begin position="16"/>
        <end position="32"/>
    </location>
</feature>
<organism evidence="2 3">
    <name type="scientific">Occultella glacieicola</name>
    <dbReference type="NCBI Taxonomy" id="2518684"/>
    <lineage>
        <taxon>Bacteria</taxon>
        <taxon>Bacillati</taxon>
        <taxon>Actinomycetota</taxon>
        <taxon>Actinomycetes</taxon>
        <taxon>Micrococcales</taxon>
        <taxon>Ruaniaceae</taxon>
        <taxon>Occultella</taxon>
    </lineage>
</organism>
<reference evidence="2 3" key="1">
    <citation type="submission" date="2019-03" db="EMBL/GenBank/DDBJ databases">
        <title>Genomic features of bacteria from cold environments.</title>
        <authorList>
            <person name="Shen L."/>
        </authorList>
    </citation>
    <scope>NUCLEOTIDE SEQUENCE [LARGE SCALE GENOMIC DNA]</scope>
    <source>
        <strain evidence="3">T3246-1</strain>
    </source>
</reference>
<accession>A0ABY2E1X0</accession>
<dbReference type="RefSeq" id="WP_133109092.1">
    <property type="nucleotide sequence ID" value="NZ_SMNA01000009.1"/>
</dbReference>
<dbReference type="Proteomes" id="UP000504882">
    <property type="component" value="Unassembled WGS sequence"/>
</dbReference>
<dbReference type="EMBL" id="SMNA01000009">
    <property type="protein sequence ID" value="TDE90377.1"/>
    <property type="molecule type" value="Genomic_DNA"/>
</dbReference>
<dbReference type="Pfam" id="PF10825">
    <property type="entry name" value="DUF2752"/>
    <property type="match status" value="1"/>
</dbReference>
<evidence type="ECO:0000313" key="2">
    <source>
        <dbReference type="EMBL" id="TDE90377.1"/>
    </source>
</evidence>
<feature type="transmembrane region" description="Helical" evidence="1">
    <location>
        <begin position="70"/>
        <end position="94"/>
    </location>
</feature>
<evidence type="ECO:0000313" key="3">
    <source>
        <dbReference type="Proteomes" id="UP000504882"/>
    </source>
</evidence>
<proteinExistence type="predicted"/>